<dbReference type="InterPro" id="IPR011991">
    <property type="entry name" value="ArsR-like_HTH"/>
</dbReference>
<dbReference type="NCBIfam" id="NF033788">
    <property type="entry name" value="HTH_metalloreg"/>
    <property type="match status" value="1"/>
</dbReference>
<keyword evidence="2" id="KW-0238">DNA-binding</keyword>
<gene>
    <name evidence="5" type="ORF">BEL07_01020</name>
</gene>
<proteinExistence type="predicted"/>
<organism evidence="5 6">
    <name type="scientific">Mycolicibacterium grossiae</name>
    <dbReference type="NCBI Taxonomy" id="1552759"/>
    <lineage>
        <taxon>Bacteria</taxon>
        <taxon>Bacillati</taxon>
        <taxon>Actinomycetota</taxon>
        <taxon>Actinomycetes</taxon>
        <taxon>Mycobacteriales</taxon>
        <taxon>Mycobacteriaceae</taxon>
        <taxon>Mycolicibacterium</taxon>
    </lineage>
</organism>
<dbReference type="PRINTS" id="PR00778">
    <property type="entry name" value="HTHARSR"/>
</dbReference>
<dbReference type="PANTHER" id="PTHR43132:SF8">
    <property type="entry name" value="HTH-TYPE TRANSCRIPTIONAL REGULATOR KMTR"/>
    <property type="match status" value="1"/>
</dbReference>
<dbReference type="SUPFAM" id="SSF46785">
    <property type="entry name" value="Winged helix' DNA-binding domain"/>
    <property type="match status" value="1"/>
</dbReference>
<dbReference type="InterPro" id="IPR036388">
    <property type="entry name" value="WH-like_DNA-bd_sf"/>
</dbReference>
<evidence type="ECO:0000256" key="1">
    <source>
        <dbReference type="ARBA" id="ARBA00023015"/>
    </source>
</evidence>
<sequence>MSRSRRSDDDVPDARLLQDVAGMFAMLATPVRVHILWLLAQDARDVGTLAEETGQSLATVSHHLNKLKLAGLVRDQRDGKRRVYVVEDPSVIDLLHAGVRGRRGESAVERPRRRRA</sequence>
<reference evidence="5 6" key="1">
    <citation type="submission" date="2016-09" db="EMBL/GenBank/DDBJ databases">
        <title>genome sequence of Mycobacterium sp. 739 SCH.</title>
        <authorList>
            <person name="Greninger A.L."/>
            <person name="Qin X."/>
            <person name="Jerome K."/>
            <person name="Vora S."/>
            <person name="Quinn K."/>
        </authorList>
    </citation>
    <scope>NUCLEOTIDE SEQUENCE [LARGE SCALE GENOMIC DNA]</scope>
    <source>
        <strain evidence="5 6">SCH</strain>
    </source>
</reference>
<evidence type="ECO:0000313" key="5">
    <source>
        <dbReference type="EMBL" id="OFJ55628.1"/>
    </source>
</evidence>
<name>A0A1E8QAP6_9MYCO</name>
<dbReference type="SMART" id="SM00418">
    <property type="entry name" value="HTH_ARSR"/>
    <property type="match status" value="1"/>
</dbReference>
<evidence type="ECO:0000259" key="4">
    <source>
        <dbReference type="PROSITE" id="PS50987"/>
    </source>
</evidence>
<dbReference type="InterPro" id="IPR036390">
    <property type="entry name" value="WH_DNA-bd_sf"/>
</dbReference>
<dbReference type="EMBL" id="MCHX01000002">
    <property type="protein sequence ID" value="OFJ55628.1"/>
    <property type="molecule type" value="Genomic_DNA"/>
</dbReference>
<dbReference type="PANTHER" id="PTHR43132">
    <property type="entry name" value="ARSENICAL RESISTANCE OPERON REPRESSOR ARSR-RELATED"/>
    <property type="match status" value="1"/>
</dbReference>
<evidence type="ECO:0000256" key="2">
    <source>
        <dbReference type="ARBA" id="ARBA00023125"/>
    </source>
</evidence>
<comment type="caution">
    <text evidence="5">The sequence shown here is derived from an EMBL/GenBank/DDBJ whole genome shotgun (WGS) entry which is preliminary data.</text>
</comment>
<dbReference type="InterPro" id="IPR051011">
    <property type="entry name" value="Metal_resp_trans_reg"/>
</dbReference>
<accession>A0A1E8QAP6</accession>
<dbReference type="Proteomes" id="UP000178953">
    <property type="component" value="Unassembled WGS sequence"/>
</dbReference>
<dbReference type="AlphaFoldDB" id="A0A1E8QAP6"/>
<dbReference type="InterPro" id="IPR001845">
    <property type="entry name" value="HTH_ArsR_DNA-bd_dom"/>
</dbReference>
<evidence type="ECO:0000256" key="3">
    <source>
        <dbReference type="ARBA" id="ARBA00023163"/>
    </source>
</evidence>
<keyword evidence="6" id="KW-1185">Reference proteome</keyword>
<dbReference type="CDD" id="cd00090">
    <property type="entry name" value="HTH_ARSR"/>
    <property type="match status" value="1"/>
</dbReference>
<dbReference type="GO" id="GO:0003677">
    <property type="term" value="F:DNA binding"/>
    <property type="evidence" value="ECO:0007669"/>
    <property type="project" value="UniProtKB-KW"/>
</dbReference>
<keyword evidence="1" id="KW-0805">Transcription regulation</keyword>
<dbReference type="Pfam" id="PF01022">
    <property type="entry name" value="HTH_5"/>
    <property type="match status" value="1"/>
</dbReference>
<keyword evidence="3" id="KW-0804">Transcription</keyword>
<dbReference type="PROSITE" id="PS50987">
    <property type="entry name" value="HTH_ARSR_2"/>
    <property type="match status" value="1"/>
</dbReference>
<evidence type="ECO:0000313" key="6">
    <source>
        <dbReference type="Proteomes" id="UP000178953"/>
    </source>
</evidence>
<protein>
    <recommendedName>
        <fullName evidence="4">HTH arsR-type domain-containing protein</fullName>
    </recommendedName>
</protein>
<dbReference type="GO" id="GO:0003700">
    <property type="term" value="F:DNA-binding transcription factor activity"/>
    <property type="evidence" value="ECO:0007669"/>
    <property type="project" value="InterPro"/>
</dbReference>
<feature type="domain" description="HTH arsR-type" evidence="4">
    <location>
        <begin position="12"/>
        <end position="106"/>
    </location>
</feature>
<dbReference type="Gene3D" id="1.10.10.10">
    <property type="entry name" value="Winged helix-like DNA-binding domain superfamily/Winged helix DNA-binding domain"/>
    <property type="match status" value="1"/>
</dbReference>